<keyword evidence="10" id="KW-1185">Reference proteome</keyword>
<dbReference type="RefSeq" id="WP_285673372.1">
    <property type="nucleotide sequence ID" value="NZ_BSYI01000034.1"/>
</dbReference>
<evidence type="ECO:0000256" key="7">
    <source>
        <dbReference type="SAM" id="Phobius"/>
    </source>
</evidence>
<dbReference type="PANTHER" id="PTHR33932:SF4">
    <property type="entry name" value="NA(+)_H(+) ANTIPORTER SUBUNIT B"/>
    <property type="match status" value="1"/>
</dbReference>
<dbReference type="Proteomes" id="UP001239909">
    <property type="component" value="Unassembled WGS sequence"/>
</dbReference>
<comment type="caution">
    <text evidence="9">The sequence shown here is derived from an EMBL/GenBank/DDBJ whole genome shotgun (WGS) entry which is preliminary data.</text>
</comment>
<comment type="subcellular location">
    <subcellularLocation>
        <location evidence="1">Cell membrane</location>
        <topology evidence="1">Multi-pass membrane protein</topology>
    </subcellularLocation>
</comment>
<dbReference type="EMBL" id="BSYI01000034">
    <property type="protein sequence ID" value="GMG84339.1"/>
    <property type="molecule type" value="Genomic_DNA"/>
</dbReference>
<keyword evidence="5 7" id="KW-1133">Transmembrane helix</keyword>
<feature type="transmembrane region" description="Helical" evidence="7">
    <location>
        <begin position="67"/>
        <end position="89"/>
    </location>
</feature>
<organism evidence="9 10">
    <name type="scientific">Paralimibaculum aggregatum</name>
    <dbReference type="NCBI Taxonomy" id="3036245"/>
    <lineage>
        <taxon>Bacteria</taxon>
        <taxon>Pseudomonadati</taxon>
        <taxon>Pseudomonadota</taxon>
        <taxon>Alphaproteobacteria</taxon>
        <taxon>Rhodobacterales</taxon>
        <taxon>Paracoccaceae</taxon>
        <taxon>Paralimibaculum</taxon>
    </lineage>
</organism>
<gene>
    <name evidence="9" type="ORF">LNKW23_35540</name>
</gene>
<feature type="transmembrane region" description="Helical" evidence="7">
    <location>
        <begin position="109"/>
        <end position="134"/>
    </location>
</feature>
<evidence type="ECO:0000256" key="4">
    <source>
        <dbReference type="ARBA" id="ARBA00022692"/>
    </source>
</evidence>
<name>A0ABQ6LPH4_9RHOB</name>
<proteinExistence type="inferred from homology"/>
<sequence length="139" mass="14877">MRLDVILRIAAKLMIPFIMLFAIYVQFHGHYSPGGGFQAGVIIAAAVILYAIVFGISAALRVMPRAAVEFMVPLGVGIYAGTGIVSMLLGRPFLDYDPLLADPVAGQYWGVFIVEVGVLVTVAGAMLAIFYAFALRGRP</sequence>
<keyword evidence="4 7" id="KW-0812">Transmembrane</keyword>
<dbReference type="NCBIfam" id="NF009162">
    <property type="entry name" value="PRK12508.1"/>
    <property type="match status" value="1"/>
</dbReference>
<evidence type="ECO:0000256" key="5">
    <source>
        <dbReference type="ARBA" id="ARBA00022989"/>
    </source>
</evidence>
<evidence type="ECO:0000259" key="8">
    <source>
        <dbReference type="Pfam" id="PF04039"/>
    </source>
</evidence>
<feature type="transmembrane region" description="Helical" evidence="7">
    <location>
        <begin position="9"/>
        <end position="27"/>
    </location>
</feature>
<evidence type="ECO:0000256" key="3">
    <source>
        <dbReference type="ARBA" id="ARBA00022475"/>
    </source>
</evidence>
<feature type="domain" description="Na+/H+ antiporter MnhB subunit-related protein" evidence="8">
    <location>
        <begin position="6"/>
        <end position="127"/>
    </location>
</feature>
<dbReference type="PANTHER" id="PTHR33932">
    <property type="entry name" value="NA(+)/H(+) ANTIPORTER SUBUNIT B"/>
    <property type="match status" value="1"/>
</dbReference>
<protein>
    <submittedName>
        <fullName evidence="9">Na(+)/H(+) antiporter subunit B</fullName>
    </submittedName>
</protein>
<dbReference type="Pfam" id="PF04039">
    <property type="entry name" value="MnhB"/>
    <property type="match status" value="1"/>
</dbReference>
<comment type="similarity">
    <text evidence="2">Belongs to the CPA3 antiporters (TC 2.A.63) subunit B family.</text>
</comment>
<feature type="transmembrane region" description="Helical" evidence="7">
    <location>
        <begin position="39"/>
        <end position="60"/>
    </location>
</feature>
<evidence type="ECO:0000313" key="10">
    <source>
        <dbReference type="Proteomes" id="UP001239909"/>
    </source>
</evidence>
<evidence type="ECO:0000313" key="9">
    <source>
        <dbReference type="EMBL" id="GMG84339.1"/>
    </source>
</evidence>
<evidence type="ECO:0000256" key="1">
    <source>
        <dbReference type="ARBA" id="ARBA00004651"/>
    </source>
</evidence>
<dbReference type="InterPro" id="IPR050622">
    <property type="entry name" value="CPA3_antiporter_subunitB"/>
</dbReference>
<evidence type="ECO:0000256" key="6">
    <source>
        <dbReference type="ARBA" id="ARBA00023136"/>
    </source>
</evidence>
<keyword evidence="3" id="KW-1003">Cell membrane</keyword>
<dbReference type="InterPro" id="IPR007182">
    <property type="entry name" value="MnhB"/>
</dbReference>
<accession>A0ABQ6LPH4</accession>
<reference evidence="9 10" key="1">
    <citation type="submission" date="2023-04" db="EMBL/GenBank/DDBJ databases">
        <title>Marinoamorphus aggregata gen. nov., sp. Nov., isolate from tissue of brittle star Ophioplocus japonicus.</title>
        <authorList>
            <person name="Kawano K."/>
            <person name="Sawayama S."/>
            <person name="Nakagawa S."/>
        </authorList>
    </citation>
    <scope>NUCLEOTIDE SEQUENCE [LARGE SCALE GENOMIC DNA]</scope>
    <source>
        <strain evidence="9 10">NKW23</strain>
    </source>
</reference>
<keyword evidence="6 7" id="KW-0472">Membrane</keyword>
<evidence type="ECO:0000256" key="2">
    <source>
        <dbReference type="ARBA" id="ARBA00009425"/>
    </source>
</evidence>